<proteinExistence type="predicted"/>
<dbReference type="Proteomes" id="UP000030669">
    <property type="component" value="Unassembled WGS sequence"/>
</dbReference>
<dbReference type="KEGG" id="gtr:GLOTRDRAFT_126077"/>
<gene>
    <name evidence="3" type="ORF">GLOTRDRAFT_126077</name>
</gene>
<evidence type="ECO:0000256" key="1">
    <source>
        <dbReference type="SAM" id="MobiDB-lite"/>
    </source>
</evidence>
<evidence type="ECO:0000313" key="4">
    <source>
        <dbReference type="Proteomes" id="UP000030669"/>
    </source>
</evidence>
<dbReference type="EMBL" id="KB469297">
    <property type="protein sequence ID" value="EPQ59780.1"/>
    <property type="molecule type" value="Genomic_DNA"/>
</dbReference>
<feature type="compositionally biased region" description="Low complexity" evidence="1">
    <location>
        <begin position="354"/>
        <end position="366"/>
    </location>
</feature>
<keyword evidence="2" id="KW-0812">Transmembrane</keyword>
<dbReference type="HOGENOM" id="CLU_597232_0_0_1"/>
<dbReference type="RefSeq" id="XP_007862673.1">
    <property type="nucleotide sequence ID" value="XM_007864482.1"/>
</dbReference>
<dbReference type="GeneID" id="19301326"/>
<dbReference type="AlphaFoldDB" id="S7RXW1"/>
<evidence type="ECO:0000256" key="2">
    <source>
        <dbReference type="SAM" id="Phobius"/>
    </source>
</evidence>
<protein>
    <submittedName>
        <fullName evidence="3">Uncharacterized protein</fullName>
    </submittedName>
</protein>
<feature type="transmembrane region" description="Helical" evidence="2">
    <location>
        <begin position="6"/>
        <end position="34"/>
    </location>
</feature>
<keyword evidence="2" id="KW-1133">Transmembrane helix</keyword>
<evidence type="ECO:0000313" key="3">
    <source>
        <dbReference type="EMBL" id="EPQ59780.1"/>
    </source>
</evidence>
<organism evidence="3 4">
    <name type="scientific">Gloeophyllum trabeum (strain ATCC 11539 / FP-39264 / Madison 617)</name>
    <name type="common">Brown rot fungus</name>
    <dbReference type="NCBI Taxonomy" id="670483"/>
    <lineage>
        <taxon>Eukaryota</taxon>
        <taxon>Fungi</taxon>
        <taxon>Dikarya</taxon>
        <taxon>Basidiomycota</taxon>
        <taxon>Agaricomycotina</taxon>
        <taxon>Agaricomycetes</taxon>
        <taxon>Gloeophyllales</taxon>
        <taxon>Gloeophyllaceae</taxon>
        <taxon>Gloeophyllum</taxon>
    </lineage>
</organism>
<accession>S7RXW1</accession>
<name>S7RXW1_GLOTA</name>
<keyword evidence="4" id="KW-1185">Reference proteome</keyword>
<reference evidence="3 4" key="1">
    <citation type="journal article" date="2012" name="Science">
        <title>The Paleozoic origin of enzymatic lignin decomposition reconstructed from 31 fungal genomes.</title>
        <authorList>
            <person name="Floudas D."/>
            <person name="Binder M."/>
            <person name="Riley R."/>
            <person name="Barry K."/>
            <person name="Blanchette R.A."/>
            <person name="Henrissat B."/>
            <person name="Martinez A.T."/>
            <person name="Otillar R."/>
            <person name="Spatafora J.W."/>
            <person name="Yadav J.S."/>
            <person name="Aerts A."/>
            <person name="Benoit I."/>
            <person name="Boyd A."/>
            <person name="Carlson A."/>
            <person name="Copeland A."/>
            <person name="Coutinho P.M."/>
            <person name="de Vries R.P."/>
            <person name="Ferreira P."/>
            <person name="Findley K."/>
            <person name="Foster B."/>
            <person name="Gaskell J."/>
            <person name="Glotzer D."/>
            <person name="Gorecki P."/>
            <person name="Heitman J."/>
            <person name="Hesse C."/>
            <person name="Hori C."/>
            <person name="Igarashi K."/>
            <person name="Jurgens J.A."/>
            <person name="Kallen N."/>
            <person name="Kersten P."/>
            <person name="Kohler A."/>
            <person name="Kuees U."/>
            <person name="Kumar T.K.A."/>
            <person name="Kuo A."/>
            <person name="LaButti K."/>
            <person name="Larrondo L.F."/>
            <person name="Lindquist E."/>
            <person name="Ling A."/>
            <person name="Lombard V."/>
            <person name="Lucas S."/>
            <person name="Lundell T."/>
            <person name="Martin R."/>
            <person name="McLaughlin D.J."/>
            <person name="Morgenstern I."/>
            <person name="Morin E."/>
            <person name="Murat C."/>
            <person name="Nagy L.G."/>
            <person name="Nolan M."/>
            <person name="Ohm R.A."/>
            <person name="Patyshakuliyeva A."/>
            <person name="Rokas A."/>
            <person name="Ruiz-Duenas F.J."/>
            <person name="Sabat G."/>
            <person name="Salamov A."/>
            <person name="Samejima M."/>
            <person name="Schmutz J."/>
            <person name="Slot J.C."/>
            <person name="St John F."/>
            <person name="Stenlid J."/>
            <person name="Sun H."/>
            <person name="Sun S."/>
            <person name="Syed K."/>
            <person name="Tsang A."/>
            <person name="Wiebenga A."/>
            <person name="Young D."/>
            <person name="Pisabarro A."/>
            <person name="Eastwood D.C."/>
            <person name="Martin F."/>
            <person name="Cullen D."/>
            <person name="Grigoriev I.V."/>
            <person name="Hibbett D.S."/>
        </authorList>
    </citation>
    <scope>NUCLEOTIDE SEQUENCE [LARGE SCALE GENOMIC DNA]</scope>
    <source>
        <strain evidence="3 4">ATCC 11539</strain>
    </source>
</reference>
<sequence>MDFAILFHPWILIFIFGSLLALAFASGHYLFLVIRSVFSGYHRIPDPPLTGIGNNTSPFSWSRWIDSINGWLKHRAFRCALRLTDVKYSITEFFEDTPTLLLTSPSGTDLPLSTVWQPLVGYRPRIPDPWLLNTRWRPCKTPWLWVSFSSGLKRLYPSWEAIPVCAKVRSDIICEPVAIKADTKQTDKLREEDADEVEDRAREWNREQQVDSVLEWIADVATTPQMYTPISVLPTLVSQWTEPKPKLAPRPRTAPFWLVEQPAPRTTKKGPALFAGNTVLKKADFQRMLAVTRVRSASVPSRAPTTQREPTISRRFSLPGEDLRPTVNWERRDESRIKELRELARTMFAPVPAPQSQSQSQPLPLSDYSPKPVSIPVPQESAPVPVLEDSAIFTIGSCDSLDGAVDDVPIAAPTRAAVVEPSAVIVDNPAAEEPVYKPVIHEDASVFEPEYEYAAVLFSSPALDSKAPFNDDSGFFSIGSLDSLADSEDDEPLAIRRLSLLRESTSPLA</sequence>
<keyword evidence="2" id="KW-0472">Membrane</keyword>
<feature type="region of interest" description="Disordered" evidence="1">
    <location>
        <begin position="348"/>
        <end position="370"/>
    </location>
</feature>